<sequence length="115" mass="12830">MALFLTDSSSTFKSRLIPLTDKLDEKNYSTWKFQAWLTIQTLELEDHLDPSKTPSPVESETEAESAIQNPSTAGATPTQPPQPAAKTDKSAAYHLWRKHDLALQTWLAASISKPY</sequence>
<evidence type="ECO:0000256" key="1">
    <source>
        <dbReference type="SAM" id="MobiDB-lite"/>
    </source>
</evidence>
<protein>
    <recommendedName>
        <fullName evidence="4">Retrotransposon Copia-like N-terminal domain-containing protein</fullName>
    </recommendedName>
</protein>
<accession>A0ABU6UIB4</accession>
<gene>
    <name evidence="2" type="ORF">PIB30_054628</name>
</gene>
<evidence type="ECO:0000313" key="2">
    <source>
        <dbReference type="EMBL" id="MED6160794.1"/>
    </source>
</evidence>
<name>A0ABU6UIB4_9FABA</name>
<feature type="region of interest" description="Disordered" evidence="1">
    <location>
        <begin position="47"/>
        <end position="91"/>
    </location>
</feature>
<dbReference type="Proteomes" id="UP001341840">
    <property type="component" value="Unassembled WGS sequence"/>
</dbReference>
<organism evidence="2 3">
    <name type="scientific">Stylosanthes scabra</name>
    <dbReference type="NCBI Taxonomy" id="79078"/>
    <lineage>
        <taxon>Eukaryota</taxon>
        <taxon>Viridiplantae</taxon>
        <taxon>Streptophyta</taxon>
        <taxon>Embryophyta</taxon>
        <taxon>Tracheophyta</taxon>
        <taxon>Spermatophyta</taxon>
        <taxon>Magnoliopsida</taxon>
        <taxon>eudicotyledons</taxon>
        <taxon>Gunneridae</taxon>
        <taxon>Pentapetalae</taxon>
        <taxon>rosids</taxon>
        <taxon>fabids</taxon>
        <taxon>Fabales</taxon>
        <taxon>Fabaceae</taxon>
        <taxon>Papilionoideae</taxon>
        <taxon>50 kb inversion clade</taxon>
        <taxon>dalbergioids sensu lato</taxon>
        <taxon>Dalbergieae</taxon>
        <taxon>Pterocarpus clade</taxon>
        <taxon>Stylosanthes</taxon>
    </lineage>
</organism>
<evidence type="ECO:0000313" key="3">
    <source>
        <dbReference type="Proteomes" id="UP001341840"/>
    </source>
</evidence>
<reference evidence="2 3" key="1">
    <citation type="journal article" date="2023" name="Plants (Basel)">
        <title>Bridging the Gap: Combining Genomics and Transcriptomics Approaches to Understand Stylosanthes scabra, an Orphan Legume from the Brazilian Caatinga.</title>
        <authorList>
            <person name="Ferreira-Neto J.R.C."/>
            <person name="da Silva M.D."/>
            <person name="Binneck E."/>
            <person name="de Melo N.F."/>
            <person name="da Silva R.H."/>
            <person name="de Melo A.L.T.M."/>
            <person name="Pandolfi V."/>
            <person name="Bustamante F.O."/>
            <person name="Brasileiro-Vidal A.C."/>
            <person name="Benko-Iseppon A.M."/>
        </authorList>
    </citation>
    <scope>NUCLEOTIDE SEQUENCE [LARGE SCALE GENOMIC DNA]</scope>
    <source>
        <tissue evidence="2">Leaves</tissue>
    </source>
</reference>
<evidence type="ECO:0008006" key="4">
    <source>
        <dbReference type="Google" id="ProtNLM"/>
    </source>
</evidence>
<comment type="caution">
    <text evidence="2">The sequence shown here is derived from an EMBL/GenBank/DDBJ whole genome shotgun (WGS) entry which is preliminary data.</text>
</comment>
<keyword evidence="3" id="KW-1185">Reference proteome</keyword>
<dbReference type="EMBL" id="JASCZI010121247">
    <property type="protein sequence ID" value="MED6160794.1"/>
    <property type="molecule type" value="Genomic_DNA"/>
</dbReference>
<proteinExistence type="predicted"/>